<dbReference type="EMBL" id="JAUYZK010000008">
    <property type="protein sequence ID" value="MDP2539291.1"/>
    <property type="molecule type" value="Genomic_DNA"/>
</dbReference>
<dbReference type="InterPro" id="IPR051212">
    <property type="entry name" value="Type-I_RE_S_subunit"/>
</dbReference>
<name>A0AA90PQW2_9HELI</name>
<keyword evidence="5" id="KW-0540">Nuclease</keyword>
<evidence type="ECO:0000313" key="5">
    <source>
        <dbReference type="EMBL" id="MDP2539291.1"/>
    </source>
</evidence>
<dbReference type="PANTHER" id="PTHR43140">
    <property type="entry name" value="TYPE-1 RESTRICTION ENZYME ECOKI SPECIFICITY PROTEIN"/>
    <property type="match status" value="1"/>
</dbReference>
<comment type="caution">
    <text evidence="5">The sequence shown here is derived from an EMBL/GenBank/DDBJ whole genome shotgun (WGS) entry which is preliminary data.</text>
</comment>
<gene>
    <name evidence="5" type="ORF">Q5I06_05835</name>
</gene>
<keyword evidence="2" id="KW-0680">Restriction system</keyword>
<keyword evidence="5" id="KW-0378">Hydrolase</keyword>
<dbReference type="PANTHER" id="PTHR43140:SF1">
    <property type="entry name" value="TYPE I RESTRICTION ENZYME ECOKI SPECIFICITY SUBUNIT"/>
    <property type="match status" value="1"/>
</dbReference>
<dbReference type="GO" id="GO:0016787">
    <property type="term" value="F:hydrolase activity"/>
    <property type="evidence" value="ECO:0007669"/>
    <property type="project" value="UniProtKB-KW"/>
</dbReference>
<keyword evidence="3" id="KW-0238">DNA-binding</keyword>
<evidence type="ECO:0000259" key="4">
    <source>
        <dbReference type="Pfam" id="PF01420"/>
    </source>
</evidence>
<evidence type="ECO:0000256" key="2">
    <source>
        <dbReference type="ARBA" id="ARBA00022747"/>
    </source>
</evidence>
<reference evidence="6" key="1">
    <citation type="journal article" date="2024" name="Syst. Appl. Microbiol.">
        <title>Helicobacter cappadocius sp. nov., from lizards: The first psychrotrophic Helicobacter species.</title>
        <authorList>
            <person name="Aydin F."/>
            <person name="Tarhane S."/>
            <person name="Karakaya E."/>
            <person name="Abay S."/>
            <person name="Kayman T."/>
            <person name="Guran O."/>
            <person name="Bozkurt E."/>
            <person name="Uzum N."/>
            <person name="Avci A."/>
            <person name="Olgun K."/>
            <person name="Jablonski D."/>
            <person name="Guran C."/>
            <person name="Burcin Saticioglu I."/>
        </authorList>
    </citation>
    <scope>NUCLEOTIDE SEQUENCE [LARGE SCALE GENOMIC DNA]</scope>
    <source>
        <strain evidence="6">faydin-H76</strain>
    </source>
</reference>
<evidence type="ECO:0000256" key="3">
    <source>
        <dbReference type="ARBA" id="ARBA00023125"/>
    </source>
</evidence>
<feature type="domain" description="Type I restriction modification DNA specificity" evidence="4">
    <location>
        <begin position="58"/>
        <end position="171"/>
    </location>
</feature>
<dbReference type="Pfam" id="PF01420">
    <property type="entry name" value="Methylase_S"/>
    <property type="match status" value="1"/>
</dbReference>
<evidence type="ECO:0000313" key="6">
    <source>
        <dbReference type="Proteomes" id="UP001177258"/>
    </source>
</evidence>
<comment type="similarity">
    <text evidence="1">Belongs to the type-I restriction system S methylase family.</text>
</comment>
<dbReference type="InterPro" id="IPR044946">
    <property type="entry name" value="Restrct_endonuc_typeI_TRD_sf"/>
</dbReference>
<dbReference type="Proteomes" id="UP001177258">
    <property type="component" value="Unassembled WGS sequence"/>
</dbReference>
<feature type="non-terminal residue" evidence="5">
    <location>
        <position position="184"/>
    </location>
</feature>
<dbReference type="InterPro" id="IPR000055">
    <property type="entry name" value="Restrct_endonuc_typeI_TRD"/>
</dbReference>
<dbReference type="AlphaFoldDB" id="A0AA90PQW2"/>
<proteinExistence type="inferred from homology"/>
<dbReference type="Gene3D" id="3.90.220.20">
    <property type="entry name" value="DNA methylase specificity domains"/>
    <property type="match status" value="1"/>
</dbReference>
<keyword evidence="5" id="KW-0255">Endonuclease</keyword>
<dbReference type="RefSeq" id="WP_305520920.1">
    <property type="nucleotide sequence ID" value="NZ_JAUYZK010000008.1"/>
</dbReference>
<evidence type="ECO:0000256" key="1">
    <source>
        <dbReference type="ARBA" id="ARBA00010923"/>
    </source>
</evidence>
<dbReference type="GO" id="GO:0004519">
    <property type="term" value="F:endonuclease activity"/>
    <property type="evidence" value="ECO:0007669"/>
    <property type="project" value="UniProtKB-KW"/>
</dbReference>
<dbReference type="SUPFAM" id="SSF116734">
    <property type="entry name" value="DNA methylase specificity domain"/>
    <property type="match status" value="1"/>
</dbReference>
<dbReference type="GO" id="GO:0003677">
    <property type="term" value="F:DNA binding"/>
    <property type="evidence" value="ECO:0007669"/>
    <property type="project" value="UniProtKB-KW"/>
</dbReference>
<dbReference type="GO" id="GO:0009307">
    <property type="term" value="P:DNA restriction-modification system"/>
    <property type="evidence" value="ECO:0007669"/>
    <property type="project" value="UniProtKB-KW"/>
</dbReference>
<sequence>MLINISGGGGLVEYKTLGEVVSKNTFKQIGASELESMVITGGNVRLLPSSKNDNWWTNENISKDYLCEGEVITLGRARYANIKYHNGKFVSSNNCTITPKNKSQVLAKYLYYFIANHAEKFYVSTSTYPKLDSAIFDNFKIPIPPLPIQEEIVKILDTFTELEGELEAELKLRQKQYKYYLNKL</sequence>
<organism evidence="5 6">
    <name type="scientific">Helicobacter cappadocius</name>
    <dbReference type="NCBI Taxonomy" id="3063998"/>
    <lineage>
        <taxon>Bacteria</taxon>
        <taxon>Pseudomonadati</taxon>
        <taxon>Campylobacterota</taxon>
        <taxon>Epsilonproteobacteria</taxon>
        <taxon>Campylobacterales</taxon>
        <taxon>Helicobacteraceae</taxon>
        <taxon>Helicobacter</taxon>
    </lineage>
</organism>
<accession>A0AA90PQW2</accession>
<protein>
    <submittedName>
        <fullName evidence="5">Restriction endonuclease subunit S</fullName>
        <ecNumber evidence="5">3.1.21.-</ecNumber>
    </submittedName>
</protein>
<dbReference type="EC" id="3.1.21.-" evidence="5"/>